<feature type="compositionally biased region" description="Low complexity" evidence="1">
    <location>
        <begin position="24"/>
        <end position="44"/>
    </location>
</feature>
<dbReference type="Proteomes" id="UP000612362">
    <property type="component" value="Unassembled WGS sequence"/>
</dbReference>
<comment type="caution">
    <text evidence="3">The sequence shown here is derived from an EMBL/GenBank/DDBJ whole genome shotgun (WGS) entry which is preliminary data.</text>
</comment>
<sequence length="219" mass="23904">MHDIVYYAYENTFCGMEVELNNYPQENPQYPQQPAYGQPYPQQGSLPNYPPQPGMMPPPYPPQQPPKKKGRGWLIGCGVLVVVLVACGIIGAFVMRSGSTTASSNKSTATTPSTDQATATTKATSWKTTHEFSGNGTKKTEEFTVSDTWKIKWTCNGGDYGAVFFVNVYADGTLSDSAVNAQCKAGKPTEDETIEHRGGKVYLDINAGVEWSIEVQEQV</sequence>
<keyword evidence="2" id="KW-0812">Transmembrane</keyword>
<gene>
    <name evidence="3" type="ORF">KSX_31200</name>
</gene>
<keyword evidence="4" id="KW-1185">Reference proteome</keyword>
<dbReference type="AlphaFoldDB" id="A0A8J3HVR5"/>
<evidence type="ECO:0000256" key="2">
    <source>
        <dbReference type="SAM" id="Phobius"/>
    </source>
</evidence>
<name>A0A8J3HVR5_9CHLR</name>
<feature type="transmembrane region" description="Helical" evidence="2">
    <location>
        <begin position="73"/>
        <end position="95"/>
    </location>
</feature>
<feature type="region of interest" description="Disordered" evidence="1">
    <location>
        <begin position="99"/>
        <end position="138"/>
    </location>
</feature>
<reference evidence="3" key="1">
    <citation type="submission" date="2020-10" db="EMBL/GenBank/DDBJ databases">
        <title>Taxonomic study of unclassified bacteria belonging to the class Ktedonobacteria.</title>
        <authorList>
            <person name="Yabe S."/>
            <person name="Wang C.M."/>
            <person name="Zheng Y."/>
            <person name="Sakai Y."/>
            <person name="Cavaletti L."/>
            <person name="Monciardini P."/>
            <person name="Donadio S."/>
        </authorList>
    </citation>
    <scope>NUCLEOTIDE SEQUENCE</scope>
    <source>
        <strain evidence="3">SOSP1-1</strain>
    </source>
</reference>
<organism evidence="3 4">
    <name type="scientific">Ktedonospora formicarum</name>
    <dbReference type="NCBI Taxonomy" id="2778364"/>
    <lineage>
        <taxon>Bacteria</taxon>
        <taxon>Bacillati</taxon>
        <taxon>Chloroflexota</taxon>
        <taxon>Ktedonobacteria</taxon>
        <taxon>Ktedonobacterales</taxon>
        <taxon>Ktedonobacteraceae</taxon>
        <taxon>Ktedonospora</taxon>
    </lineage>
</organism>
<proteinExistence type="predicted"/>
<evidence type="ECO:0000313" key="4">
    <source>
        <dbReference type="Proteomes" id="UP000612362"/>
    </source>
</evidence>
<keyword evidence="2" id="KW-0472">Membrane</keyword>
<accession>A0A8J3HVR5</accession>
<feature type="region of interest" description="Disordered" evidence="1">
    <location>
        <begin position="24"/>
        <end position="68"/>
    </location>
</feature>
<feature type="compositionally biased region" description="Low complexity" evidence="1">
    <location>
        <begin position="99"/>
        <end position="127"/>
    </location>
</feature>
<feature type="compositionally biased region" description="Pro residues" evidence="1">
    <location>
        <begin position="48"/>
        <end position="65"/>
    </location>
</feature>
<protein>
    <submittedName>
        <fullName evidence="3">Uncharacterized protein</fullName>
    </submittedName>
</protein>
<evidence type="ECO:0000313" key="3">
    <source>
        <dbReference type="EMBL" id="GHO44957.1"/>
    </source>
</evidence>
<keyword evidence="2" id="KW-1133">Transmembrane helix</keyword>
<evidence type="ECO:0000256" key="1">
    <source>
        <dbReference type="SAM" id="MobiDB-lite"/>
    </source>
</evidence>
<dbReference type="EMBL" id="BNJF01000001">
    <property type="protein sequence ID" value="GHO44957.1"/>
    <property type="molecule type" value="Genomic_DNA"/>
</dbReference>